<evidence type="ECO:0000256" key="1">
    <source>
        <dbReference type="SAM" id="SignalP"/>
    </source>
</evidence>
<feature type="chain" id="PRO_5044001337" evidence="1">
    <location>
        <begin position="27"/>
        <end position="153"/>
    </location>
</feature>
<sequence length="153" mass="16706">MRFSLSLSKAGLLWLVSAEAIWSASALVAASPVAGVGDVSRRGDMDGVVTAMHNIEVRQDVTHASRAKGLGRRGIAAPQARRLMLLSRVHDLQTMGQYIKWLLSQPLLPASNRQALEVELAKVREQYAAVYAELEAVSKILQENIEESFKVAP</sequence>
<keyword evidence="1" id="KW-0732">Signal</keyword>
<evidence type="ECO:0000313" key="2">
    <source>
        <dbReference type="EMBL" id="KAK4446136.1"/>
    </source>
</evidence>
<name>A0AAV9GGP0_9PEZI</name>
<protein>
    <submittedName>
        <fullName evidence="2">Uncharacterized protein</fullName>
    </submittedName>
</protein>
<feature type="signal peptide" evidence="1">
    <location>
        <begin position="1"/>
        <end position="26"/>
    </location>
</feature>
<accession>A0AAV9GGP0</accession>
<gene>
    <name evidence="2" type="ORF">QBC34DRAFT_497080</name>
</gene>
<organism evidence="2 3">
    <name type="scientific">Podospora aff. communis PSN243</name>
    <dbReference type="NCBI Taxonomy" id="3040156"/>
    <lineage>
        <taxon>Eukaryota</taxon>
        <taxon>Fungi</taxon>
        <taxon>Dikarya</taxon>
        <taxon>Ascomycota</taxon>
        <taxon>Pezizomycotina</taxon>
        <taxon>Sordariomycetes</taxon>
        <taxon>Sordariomycetidae</taxon>
        <taxon>Sordariales</taxon>
        <taxon>Podosporaceae</taxon>
        <taxon>Podospora</taxon>
    </lineage>
</organism>
<dbReference type="Proteomes" id="UP001321760">
    <property type="component" value="Unassembled WGS sequence"/>
</dbReference>
<keyword evidence="3" id="KW-1185">Reference proteome</keyword>
<reference evidence="2" key="2">
    <citation type="submission" date="2023-05" db="EMBL/GenBank/DDBJ databases">
        <authorList>
            <consortium name="Lawrence Berkeley National Laboratory"/>
            <person name="Steindorff A."/>
            <person name="Hensen N."/>
            <person name="Bonometti L."/>
            <person name="Westerberg I."/>
            <person name="Brannstrom I.O."/>
            <person name="Guillou S."/>
            <person name="Cros-Aarteil S."/>
            <person name="Calhoun S."/>
            <person name="Haridas S."/>
            <person name="Kuo A."/>
            <person name="Mondo S."/>
            <person name="Pangilinan J."/>
            <person name="Riley R."/>
            <person name="Labutti K."/>
            <person name="Andreopoulos B."/>
            <person name="Lipzen A."/>
            <person name="Chen C."/>
            <person name="Yanf M."/>
            <person name="Daum C."/>
            <person name="Ng V."/>
            <person name="Clum A."/>
            <person name="Ohm R."/>
            <person name="Martin F."/>
            <person name="Silar P."/>
            <person name="Natvig D."/>
            <person name="Lalanne C."/>
            <person name="Gautier V."/>
            <person name="Ament-Velasquez S.L."/>
            <person name="Kruys A."/>
            <person name="Hutchinson M.I."/>
            <person name="Powell A.J."/>
            <person name="Barry K."/>
            <person name="Miller A.N."/>
            <person name="Grigoriev I.V."/>
            <person name="Debuchy R."/>
            <person name="Gladieux P."/>
            <person name="Thoren M.H."/>
            <person name="Johannesson H."/>
        </authorList>
    </citation>
    <scope>NUCLEOTIDE SEQUENCE</scope>
    <source>
        <strain evidence="2">PSN243</strain>
    </source>
</reference>
<evidence type="ECO:0000313" key="3">
    <source>
        <dbReference type="Proteomes" id="UP001321760"/>
    </source>
</evidence>
<dbReference type="EMBL" id="MU865959">
    <property type="protein sequence ID" value="KAK4446136.1"/>
    <property type="molecule type" value="Genomic_DNA"/>
</dbReference>
<reference evidence="2" key="1">
    <citation type="journal article" date="2023" name="Mol. Phylogenet. Evol.">
        <title>Genome-scale phylogeny and comparative genomics of the fungal order Sordariales.</title>
        <authorList>
            <person name="Hensen N."/>
            <person name="Bonometti L."/>
            <person name="Westerberg I."/>
            <person name="Brannstrom I.O."/>
            <person name="Guillou S."/>
            <person name="Cros-Aarteil S."/>
            <person name="Calhoun S."/>
            <person name="Haridas S."/>
            <person name="Kuo A."/>
            <person name="Mondo S."/>
            <person name="Pangilinan J."/>
            <person name="Riley R."/>
            <person name="LaButti K."/>
            <person name="Andreopoulos B."/>
            <person name="Lipzen A."/>
            <person name="Chen C."/>
            <person name="Yan M."/>
            <person name="Daum C."/>
            <person name="Ng V."/>
            <person name="Clum A."/>
            <person name="Steindorff A."/>
            <person name="Ohm R.A."/>
            <person name="Martin F."/>
            <person name="Silar P."/>
            <person name="Natvig D.O."/>
            <person name="Lalanne C."/>
            <person name="Gautier V."/>
            <person name="Ament-Velasquez S.L."/>
            <person name="Kruys A."/>
            <person name="Hutchinson M.I."/>
            <person name="Powell A.J."/>
            <person name="Barry K."/>
            <person name="Miller A.N."/>
            <person name="Grigoriev I.V."/>
            <person name="Debuchy R."/>
            <person name="Gladieux P."/>
            <person name="Hiltunen Thoren M."/>
            <person name="Johannesson H."/>
        </authorList>
    </citation>
    <scope>NUCLEOTIDE SEQUENCE</scope>
    <source>
        <strain evidence="2">PSN243</strain>
    </source>
</reference>
<proteinExistence type="predicted"/>
<comment type="caution">
    <text evidence="2">The sequence shown here is derived from an EMBL/GenBank/DDBJ whole genome shotgun (WGS) entry which is preliminary data.</text>
</comment>
<dbReference type="AlphaFoldDB" id="A0AAV9GGP0"/>